<dbReference type="EMBL" id="CP059833">
    <property type="protein sequence ID" value="QMV85602.1"/>
    <property type="molecule type" value="Genomic_DNA"/>
</dbReference>
<organism evidence="5 6">
    <name type="scientific">Corynebacterium hindlerae</name>
    <dbReference type="NCBI Taxonomy" id="699041"/>
    <lineage>
        <taxon>Bacteria</taxon>
        <taxon>Bacillati</taxon>
        <taxon>Actinomycetota</taxon>
        <taxon>Actinomycetes</taxon>
        <taxon>Mycobacteriales</taxon>
        <taxon>Corynebacteriaceae</taxon>
        <taxon>Corynebacterium</taxon>
    </lineage>
</organism>
<dbReference type="SUPFAM" id="SSF46785">
    <property type="entry name" value="Winged helix' DNA-binding domain"/>
    <property type="match status" value="1"/>
</dbReference>
<dbReference type="PROSITE" id="PS50949">
    <property type="entry name" value="HTH_GNTR"/>
    <property type="match status" value="1"/>
</dbReference>
<name>A0A7G5FG61_9CORY</name>
<dbReference type="InterPro" id="IPR011711">
    <property type="entry name" value="GntR_C"/>
</dbReference>
<sequence>MSPLQVSRPLMPLTQAQYAYNELRSAITTGQLPGGAHIVQSEWAARLDVSITPIREAIRRLEQDGLARSEAHKGTTVNPFSIDRAAEIVSLRKALDPMQFRRVAESSPSRAAHAAELYAKMQELNDPVQFSDLDLEFHRVVMGIDESWTARLTQTLIVASSPYVAVALAHNPRLLEKENEHHAQFVAALKAGDVEGLVELNKQHVSQVFHALQHVDLPSVLGN</sequence>
<dbReference type="AlphaFoldDB" id="A0A7G5FG61"/>
<keyword evidence="1" id="KW-0805">Transcription regulation</keyword>
<proteinExistence type="predicted"/>
<dbReference type="SMART" id="SM00895">
    <property type="entry name" value="FCD"/>
    <property type="match status" value="1"/>
</dbReference>
<evidence type="ECO:0000313" key="5">
    <source>
        <dbReference type="EMBL" id="QMV85602.1"/>
    </source>
</evidence>
<evidence type="ECO:0000256" key="3">
    <source>
        <dbReference type="ARBA" id="ARBA00023163"/>
    </source>
</evidence>
<gene>
    <name evidence="5" type="ORF">HW450_02305</name>
</gene>
<dbReference type="Pfam" id="PF00392">
    <property type="entry name" value="GntR"/>
    <property type="match status" value="1"/>
</dbReference>
<accession>A0A7G5FG61</accession>
<reference evidence="5 6" key="1">
    <citation type="submission" date="2020-07" db="EMBL/GenBank/DDBJ databases">
        <title>non toxigenic Corynebacterium sp. nov from a clinical source.</title>
        <authorList>
            <person name="Bernier A.-M."/>
            <person name="Bernard K."/>
        </authorList>
    </citation>
    <scope>NUCLEOTIDE SEQUENCE [LARGE SCALE GENOMIC DNA]</scope>
    <source>
        <strain evidence="6">NML 93-0612</strain>
    </source>
</reference>
<dbReference type="PANTHER" id="PTHR43537:SF24">
    <property type="entry name" value="GLUCONATE OPERON TRANSCRIPTIONAL REPRESSOR"/>
    <property type="match status" value="1"/>
</dbReference>
<dbReference type="GO" id="GO:0003700">
    <property type="term" value="F:DNA-binding transcription factor activity"/>
    <property type="evidence" value="ECO:0007669"/>
    <property type="project" value="InterPro"/>
</dbReference>
<dbReference type="InterPro" id="IPR036390">
    <property type="entry name" value="WH_DNA-bd_sf"/>
</dbReference>
<evidence type="ECO:0000259" key="4">
    <source>
        <dbReference type="PROSITE" id="PS50949"/>
    </source>
</evidence>
<keyword evidence="2" id="KW-0238">DNA-binding</keyword>
<dbReference type="SUPFAM" id="SSF48008">
    <property type="entry name" value="GntR ligand-binding domain-like"/>
    <property type="match status" value="1"/>
</dbReference>
<evidence type="ECO:0000256" key="1">
    <source>
        <dbReference type="ARBA" id="ARBA00023015"/>
    </source>
</evidence>
<dbReference type="SMART" id="SM00345">
    <property type="entry name" value="HTH_GNTR"/>
    <property type="match status" value="1"/>
</dbReference>
<evidence type="ECO:0000256" key="2">
    <source>
        <dbReference type="ARBA" id="ARBA00023125"/>
    </source>
</evidence>
<dbReference type="Gene3D" id="1.10.10.10">
    <property type="entry name" value="Winged helix-like DNA-binding domain superfamily/Winged helix DNA-binding domain"/>
    <property type="match status" value="1"/>
</dbReference>
<dbReference type="GO" id="GO:0003677">
    <property type="term" value="F:DNA binding"/>
    <property type="evidence" value="ECO:0007669"/>
    <property type="project" value="UniProtKB-KW"/>
</dbReference>
<evidence type="ECO:0000313" key="6">
    <source>
        <dbReference type="Proteomes" id="UP000515570"/>
    </source>
</evidence>
<feature type="domain" description="HTH gntR-type" evidence="4">
    <location>
        <begin position="13"/>
        <end position="80"/>
    </location>
</feature>
<dbReference type="PANTHER" id="PTHR43537">
    <property type="entry name" value="TRANSCRIPTIONAL REGULATOR, GNTR FAMILY"/>
    <property type="match status" value="1"/>
</dbReference>
<dbReference type="Proteomes" id="UP000515570">
    <property type="component" value="Chromosome"/>
</dbReference>
<protein>
    <submittedName>
        <fullName evidence="5">GntR family transcriptional regulator</fullName>
    </submittedName>
</protein>
<dbReference type="InterPro" id="IPR036388">
    <property type="entry name" value="WH-like_DNA-bd_sf"/>
</dbReference>
<dbReference type="InterPro" id="IPR008920">
    <property type="entry name" value="TF_FadR/GntR_C"/>
</dbReference>
<dbReference type="RefSeq" id="WP_182386423.1">
    <property type="nucleotide sequence ID" value="NZ_CP059833.1"/>
</dbReference>
<dbReference type="CDD" id="cd07377">
    <property type="entry name" value="WHTH_GntR"/>
    <property type="match status" value="1"/>
</dbReference>
<dbReference type="InterPro" id="IPR000524">
    <property type="entry name" value="Tscrpt_reg_HTH_GntR"/>
</dbReference>
<keyword evidence="3" id="KW-0804">Transcription</keyword>
<dbReference type="Gene3D" id="1.20.120.530">
    <property type="entry name" value="GntR ligand-binding domain-like"/>
    <property type="match status" value="1"/>
</dbReference>
<keyword evidence="6" id="KW-1185">Reference proteome</keyword>
<dbReference type="Pfam" id="PF07729">
    <property type="entry name" value="FCD"/>
    <property type="match status" value="1"/>
</dbReference>